<evidence type="ECO:0000259" key="3">
    <source>
        <dbReference type="PROSITE" id="PS50893"/>
    </source>
</evidence>
<dbReference type="GO" id="GO:0005524">
    <property type="term" value="F:ATP binding"/>
    <property type="evidence" value="ECO:0007669"/>
    <property type="project" value="UniProtKB-KW"/>
</dbReference>
<dbReference type="Pfam" id="PF00005">
    <property type="entry name" value="ABC_tran"/>
    <property type="match status" value="1"/>
</dbReference>
<feature type="domain" description="ABC transporter" evidence="3">
    <location>
        <begin position="1"/>
        <end position="228"/>
    </location>
</feature>
<evidence type="ECO:0000313" key="4">
    <source>
        <dbReference type="EMBL" id="HGT37652.1"/>
    </source>
</evidence>
<dbReference type="SUPFAM" id="SSF52540">
    <property type="entry name" value="P-loop containing nucleoside triphosphate hydrolases"/>
    <property type="match status" value="1"/>
</dbReference>
<dbReference type="InterPro" id="IPR017871">
    <property type="entry name" value="ABC_transporter-like_CS"/>
</dbReference>
<dbReference type="EMBL" id="DSVQ01000001">
    <property type="protein sequence ID" value="HGT37652.1"/>
    <property type="molecule type" value="Genomic_DNA"/>
</dbReference>
<dbReference type="Gene3D" id="3.40.50.300">
    <property type="entry name" value="P-loop containing nucleotide triphosphate hydrolases"/>
    <property type="match status" value="1"/>
</dbReference>
<sequence>MHDVTIRFGDFTAVDGVSLSVSRGEVFGLLGPNGSGKTTLIRALCGLLPLAGGEARVLGHDVKRDAERIRARIGYMSQKFSLYGDLSVQENMDFYSGIYGLSRAEARERQSELIRLTGLGPYLQRRSERLSGGWKQRLAMVCALLHRPQLVFLDEPTAGVDPVARRELWDLLFLLAAEQVTLVVTTHYMDEAERCHRVGYLYLSRLLAVGRPDDLKQRPEVTPPGTQRVEIEGVDMAALLERVRRLPGVHDATIFGHVIRALVDEGWEHLAGAGLKVHHTEPNLEDVFVTLSRHASQLR</sequence>
<evidence type="ECO:0000256" key="2">
    <source>
        <dbReference type="ARBA" id="ARBA00022840"/>
    </source>
</evidence>
<name>A0A7C4LI67_9PLAN</name>
<protein>
    <submittedName>
        <fullName evidence="4">ABC transporter ATP-binding protein</fullName>
    </submittedName>
</protein>
<accession>A0A7C4LI67</accession>
<comment type="caution">
    <text evidence="4">The sequence shown here is derived from an EMBL/GenBank/DDBJ whole genome shotgun (WGS) entry which is preliminary data.</text>
</comment>
<evidence type="ECO:0000256" key="1">
    <source>
        <dbReference type="ARBA" id="ARBA00022741"/>
    </source>
</evidence>
<keyword evidence="2 4" id="KW-0067">ATP-binding</keyword>
<organism evidence="4">
    <name type="scientific">Schlesneria paludicola</name>
    <dbReference type="NCBI Taxonomy" id="360056"/>
    <lineage>
        <taxon>Bacteria</taxon>
        <taxon>Pseudomonadati</taxon>
        <taxon>Planctomycetota</taxon>
        <taxon>Planctomycetia</taxon>
        <taxon>Planctomycetales</taxon>
        <taxon>Planctomycetaceae</taxon>
        <taxon>Schlesneria</taxon>
    </lineage>
</organism>
<reference evidence="4" key="1">
    <citation type="journal article" date="2020" name="mSystems">
        <title>Genome- and Community-Level Interaction Insights into Carbon Utilization and Element Cycling Functions of Hydrothermarchaeota in Hydrothermal Sediment.</title>
        <authorList>
            <person name="Zhou Z."/>
            <person name="Liu Y."/>
            <person name="Xu W."/>
            <person name="Pan J."/>
            <person name="Luo Z.H."/>
            <person name="Li M."/>
        </authorList>
    </citation>
    <scope>NUCLEOTIDE SEQUENCE [LARGE SCALE GENOMIC DNA]</scope>
    <source>
        <strain evidence="4">SpSt-508</strain>
    </source>
</reference>
<dbReference type="InterPro" id="IPR003593">
    <property type="entry name" value="AAA+_ATPase"/>
</dbReference>
<dbReference type="GO" id="GO:0016887">
    <property type="term" value="F:ATP hydrolysis activity"/>
    <property type="evidence" value="ECO:0007669"/>
    <property type="project" value="InterPro"/>
</dbReference>
<gene>
    <name evidence="4" type="ORF">ENS64_00035</name>
</gene>
<keyword evidence="1" id="KW-0547">Nucleotide-binding</keyword>
<dbReference type="PROSITE" id="PS00211">
    <property type="entry name" value="ABC_TRANSPORTER_1"/>
    <property type="match status" value="1"/>
</dbReference>
<dbReference type="PANTHER" id="PTHR43038">
    <property type="entry name" value="ATP-BINDING CASSETTE, SUB-FAMILY H, MEMBER 1"/>
    <property type="match status" value="1"/>
</dbReference>
<dbReference type="SMART" id="SM00382">
    <property type="entry name" value="AAA"/>
    <property type="match status" value="1"/>
</dbReference>
<proteinExistence type="predicted"/>
<dbReference type="PROSITE" id="PS50893">
    <property type="entry name" value="ABC_TRANSPORTER_2"/>
    <property type="match status" value="1"/>
</dbReference>
<dbReference type="InterPro" id="IPR027417">
    <property type="entry name" value="P-loop_NTPase"/>
</dbReference>
<dbReference type="PANTHER" id="PTHR43038:SF3">
    <property type="entry name" value="ABC TRANSPORTER G FAMILY MEMBER 20 ISOFORM X1"/>
    <property type="match status" value="1"/>
</dbReference>
<dbReference type="AlphaFoldDB" id="A0A7C4LI67"/>
<dbReference type="InterPro" id="IPR003439">
    <property type="entry name" value="ABC_transporter-like_ATP-bd"/>
</dbReference>